<feature type="region of interest" description="Disordered" evidence="1">
    <location>
        <begin position="46"/>
        <end position="83"/>
    </location>
</feature>
<keyword evidence="3" id="KW-1185">Reference proteome</keyword>
<protein>
    <submittedName>
        <fullName evidence="2">Uncharacterized protein</fullName>
    </submittedName>
</protein>
<dbReference type="Proteomes" id="UP001234178">
    <property type="component" value="Unassembled WGS sequence"/>
</dbReference>
<sequence>MDNKKRMMDFGPSPTRRYCDEIRTMMVKKYSVHQYTTAAKQLGVGASKKKKKLTANSTGEVEAQRRAGSSRTVDGKAIPVALA</sequence>
<evidence type="ECO:0000313" key="3">
    <source>
        <dbReference type="Proteomes" id="UP001234178"/>
    </source>
</evidence>
<proteinExistence type="predicted"/>
<comment type="caution">
    <text evidence="2">The sequence shown here is derived from an EMBL/GenBank/DDBJ whole genome shotgun (WGS) entry which is preliminary data.</text>
</comment>
<name>A0ABQ9YRQ3_9CRUS</name>
<dbReference type="EMBL" id="JAOYFB010000001">
    <property type="protein sequence ID" value="KAK4003175.1"/>
    <property type="molecule type" value="Genomic_DNA"/>
</dbReference>
<evidence type="ECO:0000313" key="2">
    <source>
        <dbReference type="EMBL" id="KAK4003175.1"/>
    </source>
</evidence>
<evidence type="ECO:0000256" key="1">
    <source>
        <dbReference type="SAM" id="MobiDB-lite"/>
    </source>
</evidence>
<organism evidence="2 3">
    <name type="scientific">Daphnia magna</name>
    <dbReference type="NCBI Taxonomy" id="35525"/>
    <lineage>
        <taxon>Eukaryota</taxon>
        <taxon>Metazoa</taxon>
        <taxon>Ecdysozoa</taxon>
        <taxon>Arthropoda</taxon>
        <taxon>Crustacea</taxon>
        <taxon>Branchiopoda</taxon>
        <taxon>Diplostraca</taxon>
        <taxon>Cladocera</taxon>
        <taxon>Anomopoda</taxon>
        <taxon>Daphniidae</taxon>
        <taxon>Daphnia</taxon>
    </lineage>
</organism>
<reference evidence="2 3" key="1">
    <citation type="journal article" date="2023" name="Nucleic Acids Res.">
        <title>The hologenome of Daphnia magna reveals possible DNA methylation and microbiome-mediated evolution of the host genome.</title>
        <authorList>
            <person name="Chaturvedi A."/>
            <person name="Li X."/>
            <person name="Dhandapani V."/>
            <person name="Marshall H."/>
            <person name="Kissane S."/>
            <person name="Cuenca-Cambronero M."/>
            <person name="Asole G."/>
            <person name="Calvet F."/>
            <person name="Ruiz-Romero M."/>
            <person name="Marangio P."/>
            <person name="Guigo R."/>
            <person name="Rago D."/>
            <person name="Mirbahai L."/>
            <person name="Eastwood N."/>
            <person name="Colbourne J.K."/>
            <person name="Zhou J."/>
            <person name="Mallon E."/>
            <person name="Orsini L."/>
        </authorList>
    </citation>
    <scope>NUCLEOTIDE SEQUENCE [LARGE SCALE GENOMIC DNA]</scope>
    <source>
        <strain evidence="2">LRV0_1</strain>
    </source>
</reference>
<gene>
    <name evidence="2" type="ORF">OUZ56_004957</name>
</gene>
<accession>A0ABQ9YRQ3</accession>